<dbReference type="eggNOG" id="COG1487">
    <property type="taxonomic scope" value="Bacteria"/>
</dbReference>
<comment type="cofactor">
    <cofactor evidence="6">
        <name>Mg(2+)</name>
        <dbReference type="ChEBI" id="CHEBI:18420"/>
    </cofactor>
</comment>
<dbReference type="EMBL" id="CP003051">
    <property type="protein sequence ID" value="AGA89173.1"/>
    <property type="molecule type" value="Genomic_DNA"/>
</dbReference>
<dbReference type="HAMAP" id="MF_00265">
    <property type="entry name" value="VapC_Nob1"/>
    <property type="match status" value="1"/>
</dbReference>
<dbReference type="PANTHER" id="PTHR42740:SF1">
    <property type="entry name" value="RIBONUCLEASE VAPC3"/>
    <property type="match status" value="1"/>
</dbReference>
<dbReference type="PANTHER" id="PTHR42740">
    <property type="entry name" value="RIBONUCLEASE VAPC3"/>
    <property type="match status" value="1"/>
</dbReference>
<name>L0GR01_9GAMM</name>
<accession>L0GR01</accession>
<organism evidence="8 9">
    <name type="scientific">Thioflavicoccus mobilis 8321</name>
    <dbReference type="NCBI Taxonomy" id="765912"/>
    <lineage>
        <taxon>Bacteria</taxon>
        <taxon>Pseudomonadati</taxon>
        <taxon>Pseudomonadota</taxon>
        <taxon>Gammaproteobacteria</taxon>
        <taxon>Chromatiales</taxon>
        <taxon>Chromatiaceae</taxon>
        <taxon>Thioflavicoccus</taxon>
    </lineage>
</organism>
<keyword evidence="4 6" id="KW-0378">Hydrolase</keyword>
<keyword evidence="5 6" id="KW-0460">Magnesium</keyword>
<comment type="similarity">
    <text evidence="6">Belongs to the PINc/VapC protein family.</text>
</comment>
<dbReference type="InterPro" id="IPR002716">
    <property type="entry name" value="PIN_dom"/>
</dbReference>
<dbReference type="GO" id="GO:0016787">
    <property type="term" value="F:hydrolase activity"/>
    <property type="evidence" value="ECO:0007669"/>
    <property type="project" value="UniProtKB-KW"/>
</dbReference>
<dbReference type="STRING" id="765912.Thimo_0303"/>
<dbReference type="InterPro" id="IPR029060">
    <property type="entry name" value="PIN-like_dom_sf"/>
</dbReference>
<evidence type="ECO:0000313" key="8">
    <source>
        <dbReference type="EMBL" id="AGA89173.1"/>
    </source>
</evidence>
<dbReference type="EC" id="3.1.-.-" evidence="6"/>
<sequence>MVLVDSSVWIDYFNGVPTAECDALDTLLGNELVLIGDLILTEVLQGFRTDAAYRQARTLLEPLTLCRLGGRKIALAAADHYRYLRRRGVTVRKTIDVIIASYCLLHDVELLHVDRDFDAIEQHLGLRVHRLV</sequence>
<dbReference type="SUPFAM" id="SSF88723">
    <property type="entry name" value="PIN domain-like"/>
    <property type="match status" value="1"/>
</dbReference>
<keyword evidence="2 6" id="KW-0540">Nuclease</keyword>
<dbReference type="GO" id="GO:0000287">
    <property type="term" value="F:magnesium ion binding"/>
    <property type="evidence" value="ECO:0007669"/>
    <property type="project" value="UniProtKB-UniRule"/>
</dbReference>
<dbReference type="KEGG" id="tmb:Thimo_0303"/>
<gene>
    <name evidence="6" type="primary">vapC</name>
    <name evidence="8" type="ORF">Thimo_0303</name>
</gene>
<dbReference type="GO" id="GO:0090729">
    <property type="term" value="F:toxin activity"/>
    <property type="evidence" value="ECO:0007669"/>
    <property type="project" value="UniProtKB-KW"/>
</dbReference>
<evidence type="ECO:0000256" key="3">
    <source>
        <dbReference type="ARBA" id="ARBA00022723"/>
    </source>
</evidence>
<dbReference type="CDD" id="cd18760">
    <property type="entry name" value="PIN_MtVapC3-like"/>
    <property type="match status" value="1"/>
</dbReference>
<proteinExistence type="inferred from homology"/>
<evidence type="ECO:0000313" key="9">
    <source>
        <dbReference type="Proteomes" id="UP000010816"/>
    </source>
</evidence>
<dbReference type="GO" id="GO:0004540">
    <property type="term" value="F:RNA nuclease activity"/>
    <property type="evidence" value="ECO:0007669"/>
    <property type="project" value="InterPro"/>
</dbReference>
<dbReference type="PATRIC" id="fig|765912.4.peg.303"/>
<dbReference type="RefSeq" id="WP_015279323.1">
    <property type="nucleotide sequence ID" value="NC_019940.1"/>
</dbReference>
<dbReference type="Proteomes" id="UP000010816">
    <property type="component" value="Chromosome"/>
</dbReference>
<protein>
    <recommendedName>
        <fullName evidence="6">Ribonuclease VapC</fullName>
        <shortName evidence="6">RNase VapC</shortName>
        <ecNumber evidence="6">3.1.-.-</ecNumber>
    </recommendedName>
    <alternativeName>
        <fullName evidence="6">Toxin VapC</fullName>
    </alternativeName>
</protein>
<comment type="function">
    <text evidence="6">Toxic component of a toxin-antitoxin (TA) system. An RNase.</text>
</comment>
<evidence type="ECO:0000256" key="2">
    <source>
        <dbReference type="ARBA" id="ARBA00022722"/>
    </source>
</evidence>
<evidence type="ECO:0000256" key="4">
    <source>
        <dbReference type="ARBA" id="ARBA00022801"/>
    </source>
</evidence>
<dbReference type="Gene3D" id="3.40.50.1010">
    <property type="entry name" value="5'-nuclease"/>
    <property type="match status" value="1"/>
</dbReference>
<feature type="binding site" evidence="6">
    <location>
        <position position="96"/>
    </location>
    <ligand>
        <name>Mg(2+)</name>
        <dbReference type="ChEBI" id="CHEBI:18420"/>
    </ligand>
</feature>
<evidence type="ECO:0000259" key="7">
    <source>
        <dbReference type="Pfam" id="PF01850"/>
    </source>
</evidence>
<evidence type="ECO:0000256" key="6">
    <source>
        <dbReference type="HAMAP-Rule" id="MF_00265"/>
    </source>
</evidence>
<dbReference type="HOGENOM" id="CLU_118482_1_0_6"/>
<keyword evidence="6" id="KW-0800">Toxin</keyword>
<keyword evidence="1 6" id="KW-1277">Toxin-antitoxin system</keyword>
<keyword evidence="9" id="KW-1185">Reference proteome</keyword>
<dbReference type="InterPro" id="IPR051749">
    <property type="entry name" value="PINc/VapC_TA_RNase"/>
</dbReference>
<evidence type="ECO:0000256" key="1">
    <source>
        <dbReference type="ARBA" id="ARBA00022649"/>
    </source>
</evidence>
<dbReference type="InterPro" id="IPR022907">
    <property type="entry name" value="VapC_family"/>
</dbReference>
<dbReference type="Pfam" id="PF01850">
    <property type="entry name" value="PIN"/>
    <property type="match status" value="1"/>
</dbReference>
<feature type="domain" description="PIN" evidence="7">
    <location>
        <begin position="2"/>
        <end position="120"/>
    </location>
</feature>
<feature type="binding site" evidence="6">
    <location>
        <position position="5"/>
    </location>
    <ligand>
        <name>Mg(2+)</name>
        <dbReference type="ChEBI" id="CHEBI:18420"/>
    </ligand>
</feature>
<keyword evidence="3 6" id="KW-0479">Metal-binding</keyword>
<dbReference type="AlphaFoldDB" id="L0GR01"/>
<evidence type="ECO:0000256" key="5">
    <source>
        <dbReference type="ARBA" id="ARBA00022842"/>
    </source>
</evidence>
<reference evidence="8 9" key="1">
    <citation type="submission" date="2011-09" db="EMBL/GenBank/DDBJ databases">
        <title>Complete sequence of chromosome of Thioflavicoccus mobilis 8321.</title>
        <authorList>
            <consortium name="US DOE Joint Genome Institute"/>
            <person name="Lucas S."/>
            <person name="Han J."/>
            <person name="Lapidus A."/>
            <person name="Cheng J.-F."/>
            <person name="Goodwin L."/>
            <person name="Pitluck S."/>
            <person name="Peters L."/>
            <person name="Ovchinnikova G."/>
            <person name="Lu M."/>
            <person name="Detter J.C."/>
            <person name="Han C."/>
            <person name="Tapia R."/>
            <person name="Land M."/>
            <person name="Hauser L."/>
            <person name="Kyrpides N."/>
            <person name="Ivanova N."/>
            <person name="Pagani I."/>
            <person name="Vogl K."/>
            <person name="Liu Z."/>
            <person name="Imhoff J."/>
            <person name="Thiel V."/>
            <person name="Frigaard N.-U."/>
            <person name="Bryant D."/>
            <person name="Woyke T."/>
        </authorList>
    </citation>
    <scope>NUCLEOTIDE SEQUENCE [LARGE SCALE GENOMIC DNA]</scope>
    <source>
        <strain evidence="8 9">8321</strain>
    </source>
</reference>